<gene>
    <name evidence="2" type="ORF">DYBT9623_03130</name>
</gene>
<dbReference type="Proteomes" id="UP000679725">
    <property type="component" value="Unassembled WGS sequence"/>
</dbReference>
<evidence type="ECO:0008006" key="4">
    <source>
        <dbReference type="Google" id="ProtNLM"/>
    </source>
</evidence>
<comment type="caution">
    <text evidence="2">The sequence shown here is derived from an EMBL/GenBank/DDBJ whole genome shotgun (WGS) entry which is preliminary data.</text>
</comment>
<dbReference type="EMBL" id="CAJRAU010000004">
    <property type="protein sequence ID" value="CAG5070584.1"/>
    <property type="molecule type" value="Genomic_DNA"/>
</dbReference>
<proteinExistence type="predicted"/>
<sequence>MRFLSAIFCALFLTTAFDSHSQTKSTAWYATANGNFYLPVDNRLKGVYPILGYDKTTSPKILLGGVGFGAAMLKPLSKDFSFKAQTNFSKHTYWEEQVQMRDYVASSIGYFQSGSSDYGLGLAAMIHYFPVEAFSIGAGISAQATLISFSRTPGMYIGADIDPGFVVNRYYKPVMPMVPVELSYKLKSLLFNVRYEAGFTNRIKGDLAKYKTDKFSLLTFELGFLLN</sequence>
<accession>A0ABM8US94</accession>
<organism evidence="2 3">
    <name type="scientific">Dyadobacter linearis</name>
    <dbReference type="NCBI Taxonomy" id="2823330"/>
    <lineage>
        <taxon>Bacteria</taxon>
        <taxon>Pseudomonadati</taxon>
        <taxon>Bacteroidota</taxon>
        <taxon>Cytophagia</taxon>
        <taxon>Cytophagales</taxon>
        <taxon>Spirosomataceae</taxon>
        <taxon>Dyadobacter</taxon>
    </lineage>
</organism>
<evidence type="ECO:0000256" key="1">
    <source>
        <dbReference type="SAM" id="SignalP"/>
    </source>
</evidence>
<feature type="signal peptide" evidence="1">
    <location>
        <begin position="1"/>
        <end position="21"/>
    </location>
</feature>
<dbReference type="RefSeq" id="WP_215234456.1">
    <property type="nucleotide sequence ID" value="NZ_CAJRAU010000004.1"/>
</dbReference>
<keyword evidence="3" id="KW-1185">Reference proteome</keyword>
<protein>
    <recommendedName>
        <fullName evidence="4">Outer membrane protein beta-barrel domain-containing protein</fullName>
    </recommendedName>
</protein>
<evidence type="ECO:0000313" key="3">
    <source>
        <dbReference type="Proteomes" id="UP000679725"/>
    </source>
</evidence>
<feature type="chain" id="PRO_5047006997" description="Outer membrane protein beta-barrel domain-containing protein" evidence="1">
    <location>
        <begin position="22"/>
        <end position="227"/>
    </location>
</feature>
<reference evidence="2 3" key="1">
    <citation type="submission" date="2021-04" db="EMBL/GenBank/DDBJ databases">
        <authorList>
            <person name="Rodrigo-Torres L."/>
            <person name="Arahal R. D."/>
            <person name="Lucena T."/>
        </authorList>
    </citation>
    <scope>NUCLEOTIDE SEQUENCE [LARGE SCALE GENOMIC DNA]</scope>
    <source>
        <strain evidence="2 3">CECT 9623</strain>
    </source>
</reference>
<evidence type="ECO:0000313" key="2">
    <source>
        <dbReference type="EMBL" id="CAG5070584.1"/>
    </source>
</evidence>
<name>A0ABM8US94_9BACT</name>
<keyword evidence="1" id="KW-0732">Signal</keyword>